<dbReference type="AlphaFoldDB" id="A0A0F8TU54"/>
<evidence type="ECO:0000313" key="3">
    <source>
        <dbReference type="EMBL" id="KKH88769.1"/>
    </source>
</evidence>
<feature type="transmembrane region" description="Helical" evidence="1">
    <location>
        <begin position="88"/>
        <end position="111"/>
    </location>
</feature>
<dbReference type="Proteomes" id="UP000034578">
    <property type="component" value="Unassembled WGS sequence"/>
</dbReference>
<name>A0A0F8TU54_METMZ</name>
<keyword evidence="1" id="KW-0472">Membrane</keyword>
<dbReference type="Proteomes" id="UP000034152">
    <property type="component" value="Unassembled WGS sequence"/>
</dbReference>
<evidence type="ECO:0000313" key="4">
    <source>
        <dbReference type="Proteomes" id="UP000034152"/>
    </source>
</evidence>
<keyword evidence="1" id="KW-0812">Transmembrane</keyword>
<dbReference type="RefSeq" id="WP_048048115.1">
    <property type="nucleotide sequence ID" value="NZ_JJOS01000116.1"/>
</dbReference>
<protein>
    <submittedName>
        <fullName evidence="3">Uncharacterized protein</fullName>
    </submittedName>
</protein>
<sequence length="150" mass="16624">MKLTDVKTYKLEFFFFSILVILSYAALSGNDPGTGTESMNNYFWVPSAVMQSIAAVYAVFIAIFALSLQRNQDSIHSIANQLKPPLKIVSYTAAGSIYLNGLVLIIFSLYSPSEVKIKLMLFTSLLSLVASLVAIVYLSLEMLRICHKIN</sequence>
<feature type="transmembrane region" description="Helical" evidence="1">
    <location>
        <begin position="117"/>
        <end position="140"/>
    </location>
</feature>
<accession>A0A0F8TU54</accession>
<keyword evidence="5" id="KW-1185">Reference proteome</keyword>
<feature type="transmembrane region" description="Helical" evidence="1">
    <location>
        <begin position="49"/>
        <end position="68"/>
    </location>
</feature>
<evidence type="ECO:0000313" key="5">
    <source>
        <dbReference type="Proteomes" id="UP000034578"/>
    </source>
</evidence>
<comment type="caution">
    <text evidence="3">The sequence shown here is derived from an EMBL/GenBank/DDBJ whole genome shotgun (WGS) entry which is preliminary data.</text>
</comment>
<dbReference type="EMBL" id="JJOS01000116">
    <property type="protein sequence ID" value="KKF99466.1"/>
    <property type="molecule type" value="Genomic_DNA"/>
</dbReference>
<keyword evidence="1" id="KW-1133">Transmembrane helix</keyword>
<evidence type="ECO:0000313" key="2">
    <source>
        <dbReference type="EMBL" id="KKF99466.1"/>
    </source>
</evidence>
<dbReference type="PATRIC" id="fig|2209.56.peg.2641"/>
<gene>
    <name evidence="2" type="ORF">DU47_00440</name>
    <name evidence="3" type="ORF">DU80_12275</name>
</gene>
<feature type="transmembrane region" description="Helical" evidence="1">
    <location>
        <begin position="12"/>
        <end position="29"/>
    </location>
</feature>
<organism evidence="3 4">
    <name type="scientific">Methanosarcina mazei</name>
    <name type="common">Methanosarcina frisia</name>
    <dbReference type="NCBI Taxonomy" id="2209"/>
    <lineage>
        <taxon>Archaea</taxon>
        <taxon>Methanobacteriati</taxon>
        <taxon>Methanobacteriota</taxon>
        <taxon>Stenosarchaea group</taxon>
        <taxon>Methanomicrobia</taxon>
        <taxon>Methanosarcinales</taxon>
        <taxon>Methanosarcinaceae</taxon>
        <taxon>Methanosarcina</taxon>
    </lineage>
</organism>
<reference evidence="4 5" key="1">
    <citation type="journal article" date="2015" name="ISME J.">
        <title>Genomic and phenotypic differentiation among Methanosarcina mazei populations from Columbia River sediment.</title>
        <authorList>
            <person name="Youngblut N.D."/>
            <person name="Wirth J.S."/>
            <person name="Henriksen J.R."/>
            <person name="Smith M."/>
            <person name="Simon H."/>
            <person name="Metcalf W.W."/>
            <person name="Whitaker R.J."/>
        </authorList>
    </citation>
    <scope>NUCLEOTIDE SEQUENCE [LARGE SCALE GENOMIC DNA]</scope>
    <source>
        <strain evidence="3 4">1.H.M.2.1</strain>
        <strain evidence="2 5">2.F.A.2.4</strain>
    </source>
</reference>
<proteinExistence type="predicted"/>
<evidence type="ECO:0000256" key="1">
    <source>
        <dbReference type="SAM" id="Phobius"/>
    </source>
</evidence>
<dbReference type="EMBL" id="JJQU01000055">
    <property type="protein sequence ID" value="KKH88769.1"/>
    <property type="molecule type" value="Genomic_DNA"/>
</dbReference>